<comment type="caution">
    <text evidence="1">The sequence shown here is derived from an EMBL/GenBank/DDBJ whole genome shotgun (WGS) entry which is preliminary data.</text>
</comment>
<dbReference type="EMBL" id="JAPEIS010000001">
    <property type="protein sequence ID" value="KAJ8070899.1"/>
    <property type="molecule type" value="Genomic_DNA"/>
</dbReference>
<name>A0A9X0AYD3_9HELO</name>
<protein>
    <submittedName>
        <fullName evidence="1">Uncharacterized protein</fullName>
    </submittedName>
</protein>
<accession>A0A9X0AYD3</accession>
<keyword evidence="2" id="KW-1185">Reference proteome</keyword>
<evidence type="ECO:0000313" key="2">
    <source>
        <dbReference type="Proteomes" id="UP001152300"/>
    </source>
</evidence>
<organism evidence="1 2">
    <name type="scientific">Sclerotinia nivalis</name>
    <dbReference type="NCBI Taxonomy" id="352851"/>
    <lineage>
        <taxon>Eukaryota</taxon>
        <taxon>Fungi</taxon>
        <taxon>Dikarya</taxon>
        <taxon>Ascomycota</taxon>
        <taxon>Pezizomycotina</taxon>
        <taxon>Leotiomycetes</taxon>
        <taxon>Helotiales</taxon>
        <taxon>Sclerotiniaceae</taxon>
        <taxon>Sclerotinia</taxon>
    </lineage>
</organism>
<reference evidence="1" key="1">
    <citation type="submission" date="2022-11" db="EMBL/GenBank/DDBJ databases">
        <title>Genome Resource of Sclerotinia nivalis Strain SnTB1, a Plant Pathogen Isolated from American Ginseng.</title>
        <authorList>
            <person name="Fan S."/>
        </authorList>
    </citation>
    <scope>NUCLEOTIDE SEQUENCE</scope>
    <source>
        <strain evidence="1">SnTB1</strain>
    </source>
</reference>
<sequence>MSNSIDTLAQTIVDFQSNFAPTTPGASLSTENAVTAISGGLAIAAVIGTLWIPGAVAITLPIAGESTAGMLTVGAGIGSAVTTLAGSIANDVQDNIESDELSVLEISDYLPVMKQLALSSLEFLHNGTFSNGMMKDLLLGGAFTGSDILQAYVGGENGLDGLFSRYAAIKLLQAY</sequence>
<gene>
    <name evidence="1" type="ORF">OCU04_001258</name>
</gene>
<proteinExistence type="predicted"/>
<dbReference type="Proteomes" id="UP001152300">
    <property type="component" value="Unassembled WGS sequence"/>
</dbReference>
<dbReference type="AlphaFoldDB" id="A0A9X0AYD3"/>
<evidence type="ECO:0000313" key="1">
    <source>
        <dbReference type="EMBL" id="KAJ8070899.1"/>
    </source>
</evidence>
<dbReference type="OrthoDB" id="5327547at2759"/>